<organism evidence="1 2">
    <name type="scientific">Paraferrimonas sedimenticola</name>
    <dbReference type="NCBI Taxonomy" id="375674"/>
    <lineage>
        <taxon>Bacteria</taxon>
        <taxon>Pseudomonadati</taxon>
        <taxon>Pseudomonadota</taxon>
        <taxon>Gammaproteobacteria</taxon>
        <taxon>Alteromonadales</taxon>
        <taxon>Ferrimonadaceae</taxon>
        <taxon>Paraferrimonas</taxon>
    </lineage>
</organism>
<evidence type="ECO:0000313" key="2">
    <source>
        <dbReference type="Proteomes" id="UP001161422"/>
    </source>
</evidence>
<name>A0AA37RX00_9GAMM</name>
<accession>A0AA37RX00</accession>
<reference evidence="1" key="2">
    <citation type="submission" date="2023-01" db="EMBL/GenBank/DDBJ databases">
        <title>Draft genome sequence of Paraferrimonas sedimenticola strain NBRC 101628.</title>
        <authorList>
            <person name="Sun Q."/>
            <person name="Mori K."/>
        </authorList>
    </citation>
    <scope>NUCLEOTIDE SEQUENCE</scope>
    <source>
        <strain evidence="1">NBRC 101628</strain>
    </source>
</reference>
<proteinExistence type="predicted"/>
<dbReference type="Proteomes" id="UP001161422">
    <property type="component" value="Unassembled WGS sequence"/>
</dbReference>
<dbReference type="EMBL" id="BSNC01000004">
    <property type="protein sequence ID" value="GLP96157.1"/>
    <property type="molecule type" value="Genomic_DNA"/>
</dbReference>
<comment type="caution">
    <text evidence="1">The sequence shown here is derived from an EMBL/GenBank/DDBJ whole genome shotgun (WGS) entry which is preliminary data.</text>
</comment>
<dbReference type="AlphaFoldDB" id="A0AA37RX00"/>
<sequence>MLVRCVLKMLPIATFGAQLVQNSVSNYLNFANIGIVIPKKVIHIRNIIET</sequence>
<reference evidence="1" key="1">
    <citation type="journal article" date="2014" name="Int. J. Syst. Evol. Microbiol.">
        <title>Complete genome sequence of Corynebacterium casei LMG S-19264T (=DSM 44701T), isolated from a smear-ripened cheese.</title>
        <authorList>
            <consortium name="US DOE Joint Genome Institute (JGI-PGF)"/>
            <person name="Walter F."/>
            <person name="Albersmeier A."/>
            <person name="Kalinowski J."/>
            <person name="Ruckert C."/>
        </authorList>
    </citation>
    <scope>NUCLEOTIDE SEQUENCE</scope>
    <source>
        <strain evidence="1">NBRC 101628</strain>
    </source>
</reference>
<protein>
    <submittedName>
        <fullName evidence="1">Uncharacterized protein</fullName>
    </submittedName>
</protein>
<gene>
    <name evidence="1" type="ORF">GCM10007895_14630</name>
</gene>
<evidence type="ECO:0000313" key="1">
    <source>
        <dbReference type="EMBL" id="GLP96157.1"/>
    </source>
</evidence>
<keyword evidence="2" id="KW-1185">Reference proteome</keyword>